<dbReference type="GO" id="GO:0005737">
    <property type="term" value="C:cytoplasm"/>
    <property type="evidence" value="ECO:0007669"/>
    <property type="project" value="TreeGrafter"/>
</dbReference>
<dbReference type="PANTHER" id="PTHR21367:SF1">
    <property type="entry name" value="ARGINYL-TRNA--PROTEIN TRANSFERASE 1"/>
    <property type="match status" value="1"/>
</dbReference>
<dbReference type="SUPFAM" id="SSF55729">
    <property type="entry name" value="Acyl-CoA N-acyltransferases (Nat)"/>
    <property type="match status" value="1"/>
</dbReference>
<dbReference type="PIRSF" id="PIRSF037207">
    <property type="entry name" value="ATE1_euk"/>
    <property type="match status" value="1"/>
</dbReference>
<keyword evidence="4 5" id="KW-0012">Acyltransferase</keyword>
<dbReference type="AlphaFoldDB" id="A0A7C8JV59"/>
<feature type="domain" description="N-end aminoacyl transferase N-terminal" evidence="6">
    <location>
        <begin position="26"/>
        <end position="109"/>
    </location>
</feature>
<gene>
    <name evidence="8" type="primary">ATE1</name>
    <name evidence="8" type="ORF">TWF703_006553</name>
</gene>
<organism evidence="8 9">
    <name type="scientific">Orbilia oligospora</name>
    <name type="common">Nematode-trapping fungus</name>
    <name type="synonym">Arthrobotrys oligospora</name>
    <dbReference type="NCBI Taxonomy" id="2813651"/>
    <lineage>
        <taxon>Eukaryota</taxon>
        <taxon>Fungi</taxon>
        <taxon>Dikarya</taxon>
        <taxon>Ascomycota</taxon>
        <taxon>Pezizomycotina</taxon>
        <taxon>Orbiliomycetes</taxon>
        <taxon>Orbiliales</taxon>
        <taxon>Orbiliaceae</taxon>
        <taxon>Orbilia</taxon>
    </lineage>
</organism>
<dbReference type="Proteomes" id="UP000480548">
    <property type="component" value="Unassembled WGS sequence"/>
</dbReference>
<dbReference type="InterPro" id="IPR030700">
    <property type="entry name" value="N-end_Aminoacyl_Trfase"/>
</dbReference>
<accession>A0A7C8JV59</accession>
<name>A0A7C8JV59_ORBOL</name>
<evidence type="ECO:0000256" key="3">
    <source>
        <dbReference type="ARBA" id="ARBA00022786"/>
    </source>
</evidence>
<evidence type="ECO:0000256" key="5">
    <source>
        <dbReference type="PIRNR" id="PIRNR037207"/>
    </source>
</evidence>
<dbReference type="InterPro" id="IPR007472">
    <property type="entry name" value="N-end_Aminoacyl_Trfase_C"/>
</dbReference>
<dbReference type="InterPro" id="IPR017137">
    <property type="entry name" value="Arg-tRNA-P_Trfase_1_euk"/>
</dbReference>
<comment type="similarity">
    <text evidence="1 5">Belongs to the R-transferase family.</text>
</comment>
<evidence type="ECO:0000256" key="1">
    <source>
        <dbReference type="ARBA" id="ARBA00009991"/>
    </source>
</evidence>
<proteinExistence type="inferred from homology"/>
<comment type="function">
    <text evidence="5">Involved in the post-translational conjugation of arginine to the N-terminal aspartate or glutamate of a protein. This arginylation is required for degradation of the protein via the ubiquitin pathway.</text>
</comment>
<reference evidence="8 9" key="1">
    <citation type="submission" date="2019-06" db="EMBL/GenBank/DDBJ databases">
        <authorList>
            <person name="Palmer J.M."/>
        </authorList>
    </citation>
    <scope>NUCLEOTIDE SEQUENCE [LARGE SCALE GENOMIC DNA]</scope>
    <source>
        <strain evidence="8 9">TWF703</strain>
    </source>
</reference>
<evidence type="ECO:0000259" key="6">
    <source>
        <dbReference type="Pfam" id="PF04376"/>
    </source>
</evidence>
<keyword evidence="2 5" id="KW-0808">Transferase</keyword>
<dbReference type="Pfam" id="PF04376">
    <property type="entry name" value="ATE_N"/>
    <property type="match status" value="1"/>
</dbReference>
<sequence length="473" mass="54320">MANADFLGSRKVGITTVLFPYGCNDSSCGYCDLIRCVPEDKSYMMMASVDRPGETFLGITPNDYKILLDRGWRRSGNIIYKPDMRGSCCQEYTIRLKSSLFKPNSKQRKATNAWSNFIHGIGYKREQAQKYPISREEKKRKRTSRFNVVEKIHESEYATLKAQNPLEPAHKFEIVLEENKFTEEKYKLFEHYQKKIHNDEASEGGFKRFLCANPFKPPYSVDKKGRKIGAYHQCYYLDGRLIAMAVLDLLPDCVSGVYFMYHTDFSQWSFGKLSAVREIALAEEAGYEYYYMGTLNFLFSTLSPNSELTLNLGYYIHSCPKMRYKCEYQPAEVLDPECYDWHSFDNEFRKILDVKPYYSPSLERILTAEGSERSMTLLKNYHINTKKGVITNLDDDTVFSTDMSGVVKLEDIEPVIDDIRILVGRKLAIAEMISGWEEMPIDVPGNAKHKIAEAIATLGLELTPKVIICLTLG</sequence>
<feature type="domain" description="N-end rule aminoacyl transferase C-terminal" evidence="7">
    <location>
        <begin position="310"/>
        <end position="335"/>
    </location>
</feature>
<evidence type="ECO:0000313" key="9">
    <source>
        <dbReference type="Proteomes" id="UP000480548"/>
    </source>
</evidence>
<dbReference type="GO" id="GO:0004057">
    <property type="term" value="F:arginyl-tRNA--protein transferase activity"/>
    <property type="evidence" value="ECO:0007669"/>
    <property type="project" value="UniProtKB-EC"/>
</dbReference>
<dbReference type="InterPro" id="IPR016181">
    <property type="entry name" value="Acyl_CoA_acyltransferase"/>
</dbReference>
<evidence type="ECO:0000256" key="4">
    <source>
        <dbReference type="ARBA" id="ARBA00023315"/>
    </source>
</evidence>
<dbReference type="InterPro" id="IPR007471">
    <property type="entry name" value="N-end_Aminoacyl_Trfase_N"/>
</dbReference>
<comment type="catalytic activity">
    <reaction evidence="5">
        <text>an N-terminal L-alpha-aminoacyl-[protein] + L-arginyl-tRNA(Arg) = an N-terminal L-arginyl-L-aminoacyl-[protein] + tRNA(Arg) + H(+)</text>
        <dbReference type="Rhea" id="RHEA:10208"/>
        <dbReference type="Rhea" id="RHEA-COMP:9658"/>
        <dbReference type="Rhea" id="RHEA-COMP:9673"/>
        <dbReference type="Rhea" id="RHEA-COMP:10636"/>
        <dbReference type="Rhea" id="RHEA-COMP:10638"/>
        <dbReference type="ChEBI" id="CHEBI:15378"/>
        <dbReference type="ChEBI" id="CHEBI:78442"/>
        <dbReference type="ChEBI" id="CHEBI:78513"/>
        <dbReference type="ChEBI" id="CHEBI:78597"/>
        <dbReference type="ChEBI" id="CHEBI:83562"/>
        <dbReference type="EC" id="2.3.2.8"/>
    </reaction>
</comment>
<dbReference type="EC" id="2.3.2.8" evidence="5"/>
<evidence type="ECO:0000313" key="8">
    <source>
        <dbReference type="EMBL" id="KAF3133839.1"/>
    </source>
</evidence>
<dbReference type="Pfam" id="PF04377">
    <property type="entry name" value="ATE_C"/>
    <property type="match status" value="2"/>
</dbReference>
<dbReference type="EMBL" id="WIQZ01000038">
    <property type="protein sequence ID" value="KAF3133839.1"/>
    <property type="molecule type" value="Genomic_DNA"/>
</dbReference>
<protein>
    <recommendedName>
        <fullName evidence="5">Arginyl-tRNA--protein transferase 1</fullName>
        <shortName evidence="5">Arginyltransferase 1</shortName>
        <shortName evidence="5">R-transferase 1</shortName>
        <ecNumber evidence="5">2.3.2.8</ecNumber>
    </recommendedName>
    <alternativeName>
        <fullName evidence="5">Arginine-tRNA--protein transferase 1</fullName>
    </alternativeName>
</protein>
<keyword evidence="3 5" id="KW-0833">Ubl conjugation pathway</keyword>
<evidence type="ECO:0000259" key="7">
    <source>
        <dbReference type="Pfam" id="PF04377"/>
    </source>
</evidence>
<comment type="caution">
    <text evidence="8">The sequence shown here is derived from an EMBL/GenBank/DDBJ whole genome shotgun (WGS) entry which is preliminary data.</text>
</comment>
<evidence type="ECO:0000256" key="2">
    <source>
        <dbReference type="ARBA" id="ARBA00022679"/>
    </source>
</evidence>
<feature type="domain" description="N-end rule aminoacyl transferase C-terminal" evidence="7">
    <location>
        <begin position="184"/>
        <end position="293"/>
    </location>
</feature>
<dbReference type="PANTHER" id="PTHR21367">
    <property type="entry name" value="ARGININE-TRNA-PROTEIN TRANSFERASE 1"/>
    <property type="match status" value="1"/>
</dbReference>